<organism evidence="3 4">
    <name type="scientific">Candidatus Bacteroides avicola</name>
    <dbReference type="NCBI Taxonomy" id="2838468"/>
    <lineage>
        <taxon>Bacteria</taxon>
        <taxon>Pseudomonadati</taxon>
        <taxon>Bacteroidota</taxon>
        <taxon>Bacteroidia</taxon>
        <taxon>Bacteroidales</taxon>
        <taxon>Bacteroidaceae</taxon>
        <taxon>Bacteroides</taxon>
    </lineage>
</organism>
<proteinExistence type="predicted"/>
<evidence type="ECO:0000256" key="1">
    <source>
        <dbReference type="SAM" id="MobiDB-lite"/>
    </source>
</evidence>
<reference evidence="3" key="1">
    <citation type="journal article" date="2021" name="PeerJ">
        <title>Extensive microbial diversity within the chicken gut microbiome revealed by metagenomics and culture.</title>
        <authorList>
            <person name="Gilroy R."/>
            <person name="Ravi A."/>
            <person name="Getino M."/>
            <person name="Pursley I."/>
            <person name="Horton D.L."/>
            <person name="Alikhan N.F."/>
            <person name="Baker D."/>
            <person name="Gharbi K."/>
            <person name="Hall N."/>
            <person name="Watson M."/>
            <person name="Adriaenssens E.M."/>
            <person name="Foster-Nyarko E."/>
            <person name="Jarju S."/>
            <person name="Secka A."/>
            <person name="Antonio M."/>
            <person name="Oren A."/>
            <person name="Chaudhuri R.R."/>
            <person name="La Ragione R."/>
            <person name="Hildebrand F."/>
            <person name="Pallen M.J."/>
        </authorList>
    </citation>
    <scope>NUCLEOTIDE SEQUENCE</scope>
    <source>
        <strain evidence="3">ChiHjej12B11-9795</strain>
    </source>
</reference>
<feature type="region of interest" description="Disordered" evidence="1">
    <location>
        <begin position="20"/>
        <end position="44"/>
    </location>
</feature>
<evidence type="ECO:0000313" key="3">
    <source>
        <dbReference type="EMBL" id="HJA84788.1"/>
    </source>
</evidence>
<reference evidence="3" key="2">
    <citation type="submission" date="2021-04" db="EMBL/GenBank/DDBJ databases">
        <authorList>
            <person name="Gilroy R."/>
        </authorList>
    </citation>
    <scope>NUCLEOTIDE SEQUENCE</scope>
    <source>
        <strain evidence="3">ChiHjej12B11-9795</strain>
    </source>
</reference>
<dbReference type="AlphaFoldDB" id="A0A9D2HVD8"/>
<feature type="signal peptide" evidence="2">
    <location>
        <begin position="1"/>
        <end position="20"/>
    </location>
</feature>
<dbReference type="EMBL" id="DWZI01000004">
    <property type="protein sequence ID" value="HJA84788.1"/>
    <property type="molecule type" value="Genomic_DNA"/>
</dbReference>
<comment type="caution">
    <text evidence="3">The sequence shown here is derived from an EMBL/GenBank/DDBJ whole genome shotgun (WGS) entry which is preliminary data.</text>
</comment>
<keyword evidence="2" id="KW-0732">Signal</keyword>
<evidence type="ECO:0000313" key="4">
    <source>
        <dbReference type="Proteomes" id="UP000823862"/>
    </source>
</evidence>
<protein>
    <submittedName>
        <fullName evidence="3">DUF4890 domain-containing protein</fullName>
    </submittedName>
</protein>
<accession>A0A9D2HVD8</accession>
<evidence type="ECO:0000256" key="2">
    <source>
        <dbReference type="SAM" id="SignalP"/>
    </source>
</evidence>
<name>A0A9D2HVD8_9BACE</name>
<sequence length="176" mass="20529">MKKLILVLAATCLSLTQATAQEARPDSMPTHGRHFAQVPDPEQAAKLETDRLRKELQLTDKQYKKIYKLNLKEQEERLENFPPMPRGEGNFMPPRDGMQPPMMPEGDFSRPSGQARPPMPAQDAEERAEELKKKQEKREKKMKKILTEEQFAKWKKMQQQPPRQRPEKEPAPRETE</sequence>
<gene>
    <name evidence="3" type="ORF">H9950_01070</name>
</gene>
<dbReference type="Gene3D" id="1.20.120.1490">
    <property type="match status" value="1"/>
</dbReference>
<feature type="region of interest" description="Disordered" evidence="1">
    <location>
        <begin position="77"/>
        <end position="176"/>
    </location>
</feature>
<feature type="compositionally biased region" description="Basic and acidic residues" evidence="1">
    <location>
        <begin position="129"/>
        <end position="152"/>
    </location>
</feature>
<feature type="chain" id="PRO_5039568443" evidence="2">
    <location>
        <begin position="21"/>
        <end position="176"/>
    </location>
</feature>
<feature type="compositionally biased region" description="Basic and acidic residues" evidence="1">
    <location>
        <begin position="164"/>
        <end position="176"/>
    </location>
</feature>
<dbReference type="Proteomes" id="UP000823862">
    <property type="component" value="Unassembled WGS sequence"/>
</dbReference>